<protein>
    <submittedName>
        <fullName evidence="2">Uncharacterized protein</fullName>
    </submittedName>
</protein>
<dbReference type="EMBL" id="LKAM01000007">
    <property type="protein sequence ID" value="KUM47576.1"/>
    <property type="molecule type" value="Genomic_DNA"/>
</dbReference>
<gene>
    <name evidence="2" type="ORF">ABT39_MTgene5762</name>
</gene>
<keyword evidence="1" id="KW-0812">Transmembrane</keyword>
<evidence type="ECO:0000256" key="1">
    <source>
        <dbReference type="SAM" id="Phobius"/>
    </source>
</evidence>
<organism evidence="2">
    <name type="scientific">Picea glauca</name>
    <name type="common">White spruce</name>
    <name type="synonym">Pinus glauca</name>
    <dbReference type="NCBI Taxonomy" id="3330"/>
    <lineage>
        <taxon>Eukaryota</taxon>
        <taxon>Viridiplantae</taxon>
        <taxon>Streptophyta</taxon>
        <taxon>Embryophyta</taxon>
        <taxon>Tracheophyta</taxon>
        <taxon>Spermatophyta</taxon>
        <taxon>Pinopsida</taxon>
        <taxon>Pinidae</taxon>
        <taxon>Conifers I</taxon>
        <taxon>Pinales</taxon>
        <taxon>Pinaceae</taxon>
        <taxon>Picea</taxon>
    </lineage>
</organism>
<comment type="caution">
    <text evidence="2">The sequence shown here is derived from an EMBL/GenBank/DDBJ whole genome shotgun (WGS) entry which is preliminary data.</text>
</comment>
<keyword evidence="2" id="KW-0496">Mitochondrion</keyword>
<proteinExistence type="predicted"/>
<evidence type="ECO:0000313" key="2">
    <source>
        <dbReference type="EMBL" id="KUM47576.1"/>
    </source>
</evidence>
<sequence length="77" mass="8672">MEKFLSNWDGSFCTPCKLLMLLLMLTLPILLRTQRGIVTKLVGIKSLHMDQMNISSIPSSSNPSWMLPSFELTLTDS</sequence>
<keyword evidence="1" id="KW-1133">Transmembrane helix</keyword>
<dbReference type="AlphaFoldDB" id="A0A101LYB8"/>
<keyword evidence="1" id="KW-0472">Membrane</keyword>
<geneLocation type="mitochondrion" evidence="2"/>
<name>A0A101LYB8_PICGL</name>
<reference evidence="2" key="1">
    <citation type="journal article" date="2015" name="Genome Biol. Evol.">
        <title>Organellar Genomes of White Spruce (Picea glauca): Assembly and Annotation.</title>
        <authorList>
            <person name="Jackman S.D."/>
            <person name="Warren R.L."/>
            <person name="Gibb E.A."/>
            <person name="Vandervalk B.P."/>
            <person name="Mohamadi H."/>
            <person name="Chu J."/>
            <person name="Raymond A."/>
            <person name="Pleasance S."/>
            <person name="Coope R."/>
            <person name="Wildung M.R."/>
            <person name="Ritland C.E."/>
            <person name="Bousquet J."/>
            <person name="Jones S.J."/>
            <person name="Bohlmann J."/>
            <person name="Birol I."/>
        </authorList>
    </citation>
    <scope>NUCLEOTIDE SEQUENCE [LARGE SCALE GENOMIC DNA]</scope>
    <source>
        <tissue evidence="2">Flushing bud</tissue>
    </source>
</reference>
<accession>A0A101LYB8</accession>
<feature type="transmembrane region" description="Helical" evidence="1">
    <location>
        <begin position="12"/>
        <end position="31"/>
    </location>
</feature>